<feature type="region of interest" description="Disordered" evidence="1">
    <location>
        <begin position="336"/>
        <end position="355"/>
    </location>
</feature>
<keyword evidence="2" id="KW-0812">Transmembrane</keyword>
<gene>
    <name evidence="4" type="ORF">ABXR19_13690</name>
</gene>
<dbReference type="EMBL" id="JBEWZI010000014">
    <property type="protein sequence ID" value="MET7015242.1"/>
    <property type="molecule type" value="Genomic_DNA"/>
</dbReference>
<feature type="compositionally biased region" description="Polar residues" evidence="1">
    <location>
        <begin position="340"/>
        <end position="355"/>
    </location>
</feature>
<reference evidence="4 5" key="1">
    <citation type="submission" date="2024-07" db="EMBL/GenBank/DDBJ databases">
        <title>Uliginosibacterium flavum JJ3220;KACC:17644.</title>
        <authorList>
            <person name="Kim M.K."/>
        </authorList>
    </citation>
    <scope>NUCLEOTIDE SEQUENCE [LARGE SCALE GENOMIC DNA]</scope>
    <source>
        <strain evidence="4 5">KACC:17644</strain>
    </source>
</reference>
<keyword evidence="5" id="KW-1185">Reference proteome</keyword>
<keyword evidence="2" id="KW-0472">Membrane</keyword>
<feature type="transmembrane region" description="Helical" evidence="2">
    <location>
        <begin position="385"/>
        <end position="409"/>
    </location>
</feature>
<accession>A0ABV2TMU8</accession>
<evidence type="ECO:0000313" key="4">
    <source>
        <dbReference type="EMBL" id="MET7015242.1"/>
    </source>
</evidence>
<dbReference type="Proteomes" id="UP001549691">
    <property type="component" value="Unassembled WGS sequence"/>
</dbReference>
<comment type="caution">
    <text evidence="4">The sequence shown here is derived from an EMBL/GenBank/DDBJ whole genome shotgun (WGS) entry which is preliminary data.</text>
</comment>
<evidence type="ECO:0000256" key="1">
    <source>
        <dbReference type="SAM" id="MobiDB-lite"/>
    </source>
</evidence>
<keyword evidence="2" id="KW-1133">Transmembrane helix</keyword>
<feature type="region of interest" description="Disordered" evidence="1">
    <location>
        <begin position="246"/>
        <end position="288"/>
    </location>
</feature>
<evidence type="ECO:0000256" key="2">
    <source>
        <dbReference type="SAM" id="Phobius"/>
    </source>
</evidence>
<protein>
    <recommendedName>
        <fullName evidence="6">LysM domain-containing protein</fullName>
    </recommendedName>
</protein>
<keyword evidence="3" id="KW-0732">Signal</keyword>
<evidence type="ECO:0000313" key="5">
    <source>
        <dbReference type="Proteomes" id="UP001549691"/>
    </source>
</evidence>
<organism evidence="4 5">
    <name type="scientific">Uliginosibacterium flavum</name>
    <dbReference type="NCBI Taxonomy" id="1396831"/>
    <lineage>
        <taxon>Bacteria</taxon>
        <taxon>Pseudomonadati</taxon>
        <taxon>Pseudomonadota</taxon>
        <taxon>Betaproteobacteria</taxon>
        <taxon>Rhodocyclales</taxon>
        <taxon>Zoogloeaceae</taxon>
        <taxon>Uliginosibacterium</taxon>
    </lineage>
</organism>
<evidence type="ECO:0008006" key="6">
    <source>
        <dbReference type="Google" id="ProtNLM"/>
    </source>
</evidence>
<dbReference type="RefSeq" id="WP_354601702.1">
    <property type="nucleotide sequence ID" value="NZ_JBEWZI010000014.1"/>
</dbReference>
<feature type="chain" id="PRO_5046278219" description="LysM domain-containing protein" evidence="3">
    <location>
        <begin position="25"/>
        <end position="742"/>
    </location>
</feature>
<name>A0ABV2TMU8_9RHOO</name>
<feature type="signal peptide" evidence="3">
    <location>
        <begin position="1"/>
        <end position="24"/>
    </location>
</feature>
<evidence type="ECO:0000256" key="3">
    <source>
        <dbReference type="SAM" id="SignalP"/>
    </source>
</evidence>
<proteinExistence type="predicted"/>
<feature type="compositionally biased region" description="Basic and acidic residues" evidence="1">
    <location>
        <begin position="279"/>
        <end position="288"/>
    </location>
</feature>
<sequence>MRKLLLASLVAGLGNILVAQPALAMGLGTATTSSRIGGPLRIEIPMQAGDADRIELSCIRVVGAPSGYSDDTPWLSSNARLTFESGPRGALLVVTARPTSHPAIMLGLRVECGMGLRRDYTLLLNPPNADESSLPATSTISTVAAKESINSLVPTPGQNWKVQAGDSARTIAERVVPGDRQAQRQFALSILRQNATRLSGNTASRSPLPAGIELELPPLPAPALAALPERSISPVLRSEPVIASPAPQRRKAETPIARDRLFISGGSEGSLRMSTTIGQHKELNDDQRTRLRTEMQLIASLDEKIATQIELKERLRQLEAMQAQLKQEATRLESELQADLAQQSAPQETSNPLTIQASPPLESLAQQAAASAPRQEASSEPLSPWYASNAFILGGLLSIAAGLSALLWLGRRRRSKQLMDSEQPQSANHVDGEDVAEHLIDPISEADIWPDEEGHAPKTTPRSMNAMEGALGHFTASGLGPVSLLQIVDDDAEEHDSAIELAEIMMSFGRVHGAAQTLADFIRSNPKQAVKPWIKLLEVYRAADMRVEFDALTTQLNKTFNVKSVGWDAFDAARQAPESLESMPHILARLDELWGKRECQIYLHGLLRDNRQGSRQGFPLAIVDEILMLLGVLESQIGAYRPDPLAETVTPPATHTHVSTALNVAPIATEFPTQPDLQATVQMPQQPRQPAPLASAAPAFSNTTSLHQLDFELDMTNLSKTLHLNLDDISEDGSFIKDTDSI</sequence>
<feature type="compositionally biased region" description="Basic and acidic residues" evidence="1">
    <location>
        <begin position="250"/>
        <end position="261"/>
    </location>
</feature>